<accession>A0ABV3UPR0</accession>
<evidence type="ECO:0000313" key="2">
    <source>
        <dbReference type="Proteomes" id="UP001558101"/>
    </source>
</evidence>
<proteinExistence type="predicted"/>
<feature type="non-terminal residue" evidence="1">
    <location>
        <position position="1"/>
    </location>
</feature>
<organism evidence="1 2">
    <name type="scientific">Serratia quinivorans</name>
    <dbReference type="NCBI Taxonomy" id="137545"/>
    <lineage>
        <taxon>Bacteria</taxon>
        <taxon>Pseudomonadati</taxon>
        <taxon>Pseudomonadota</taxon>
        <taxon>Gammaproteobacteria</taxon>
        <taxon>Enterobacterales</taxon>
        <taxon>Yersiniaceae</taxon>
        <taxon>Serratia</taxon>
    </lineage>
</organism>
<gene>
    <name evidence="1" type="ORF">AB4M04_26185</name>
</gene>
<dbReference type="Proteomes" id="UP001558101">
    <property type="component" value="Unassembled WGS sequence"/>
</dbReference>
<reference evidence="1 2" key="1">
    <citation type="submission" date="2024-07" db="EMBL/GenBank/DDBJ databases">
        <title>Genomes of novel Serratia strains from suburban soil.</title>
        <authorList>
            <person name="Markert E.X."/>
            <person name="Severe K."/>
            <person name="Severe L."/>
            <person name="Twing K.I."/>
            <person name="Ward L.M."/>
        </authorList>
    </citation>
    <scope>NUCLEOTIDE SEQUENCE [LARGE SCALE GENOMIC DNA]</scope>
    <source>
        <strain evidence="1 2">3C-UT</strain>
    </source>
</reference>
<sequence length="129" mass="13031">ASQAKLDSLLAELGQVGEQLLVKGVGGNDQFNITGDTTLIAGAGQNSETLQSSTAASGVTLKGFSLQQDSITDVLSGARLSHDAGGRSLADYGTSDGQNIEARIGVLGDDQMGSASQLLAELLDLGRPG</sequence>
<comment type="caution">
    <text evidence="1">The sequence shown here is derived from an EMBL/GenBank/DDBJ whole genome shotgun (WGS) entry which is preliminary data.</text>
</comment>
<evidence type="ECO:0000313" key="1">
    <source>
        <dbReference type="EMBL" id="MEX3175538.1"/>
    </source>
</evidence>
<keyword evidence="2" id="KW-1185">Reference proteome</keyword>
<name>A0ABV3UPR0_9GAMM</name>
<dbReference type="EMBL" id="JBFQXQ010000139">
    <property type="protein sequence ID" value="MEX3175538.1"/>
    <property type="molecule type" value="Genomic_DNA"/>
</dbReference>
<protein>
    <submittedName>
        <fullName evidence="1">DUF4214 domain-containing protein</fullName>
    </submittedName>
</protein>
<feature type="non-terminal residue" evidence="1">
    <location>
        <position position="129"/>
    </location>
</feature>